<dbReference type="InterPro" id="IPR050437">
    <property type="entry name" value="Ribos_protein_bS1-like"/>
</dbReference>
<dbReference type="Gene3D" id="1.10.3500.10">
    <property type="entry name" value="Tex N-terminal region-like"/>
    <property type="match status" value="1"/>
</dbReference>
<dbReference type="InterPro" id="IPR003029">
    <property type="entry name" value="S1_domain"/>
</dbReference>
<evidence type="ECO:0000259" key="2">
    <source>
        <dbReference type="PROSITE" id="PS50126"/>
    </source>
</evidence>
<evidence type="ECO:0000256" key="1">
    <source>
        <dbReference type="SAM" id="MobiDB-lite"/>
    </source>
</evidence>
<dbReference type="Gene3D" id="3.30.420.140">
    <property type="entry name" value="YqgF/RNase H-like domain"/>
    <property type="match status" value="1"/>
</dbReference>
<comment type="caution">
    <text evidence="3">The sequence shown here is derived from an EMBL/GenBank/DDBJ whole genome shotgun (WGS) entry which is preliminary data.</text>
</comment>
<dbReference type="SMART" id="SM00316">
    <property type="entry name" value="S1"/>
    <property type="match status" value="1"/>
</dbReference>
<dbReference type="FunFam" id="2.40.50.140:FF:000051">
    <property type="entry name" value="RNA-binding transcriptional accessory protein"/>
    <property type="match status" value="1"/>
</dbReference>
<dbReference type="FunFam" id="1.10.150.310:FF:000001">
    <property type="entry name" value="RNA-binding transcriptional accessory protein"/>
    <property type="match status" value="1"/>
</dbReference>
<dbReference type="FunFam" id="1.10.10.650:FF:000001">
    <property type="entry name" value="S1 RNA-binding domain 1"/>
    <property type="match status" value="1"/>
</dbReference>
<feature type="compositionally biased region" description="Basic and acidic residues" evidence="1">
    <location>
        <begin position="738"/>
        <end position="748"/>
    </location>
</feature>
<dbReference type="SUPFAM" id="SSF47781">
    <property type="entry name" value="RuvA domain 2-like"/>
    <property type="match status" value="2"/>
</dbReference>
<dbReference type="InterPro" id="IPR023319">
    <property type="entry name" value="Tex-like_HTH_dom_sf"/>
</dbReference>
<dbReference type="InterPro" id="IPR041692">
    <property type="entry name" value="HHH_9"/>
</dbReference>
<dbReference type="SUPFAM" id="SSF53098">
    <property type="entry name" value="Ribonuclease H-like"/>
    <property type="match status" value="1"/>
</dbReference>
<dbReference type="InterPro" id="IPR055179">
    <property type="entry name" value="Tex-like_central_region"/>
</dbReference>
<feature type="domain" description="S1 motif" evidence="2">
    <location>
        <begin position="669"/>
        <end position="738"/>
    </location>
</feature>
<keyword evidence="4" id="KW-1185">Reference proteome</keyword>
<evidence type="ECO:0000313" key="4">
    <source>
        <dbReference type="Proteomes" id="UP000540412"/>
    </source>
</evidence>
<dbReference type="PANTHER" id="PTHR10724:SF10">
    <property type="entry name" value="S1 RNA-BINDING DOMAIN-CONTAINING PROTEIN 1"/>
    <property type="match status" value="1"/>
</dbReference>
<dbReference type="Pfam" id="PF22706">
    <property type="entry name" value="Tex_central_region"/>
    <property type="match status" value="1"/>
</dbReference>
<dbReference type="Pfam" id="PF12836">
    <property type="entry name" value="HHH_3"/>
    <property type="match status" value="1"/>
</dbReference>
<dbReference type="GO" id="GO:0005737">
    <property type="term" value="C:cytoplasm"/>
    <property type="evidence" value="ECO:0007669"/>
    <property type="project" value="UniProtKB-ARBA"/>
</dbReference>
<dbReference type="PANTHER" id="PTHR10724">
    <property type="entry name" value="30S RIBOSOMAL PROTEIN S1"/>
    <property type="match status" value="1"/>
</dbReference>
<dbReference type="SUPFAM" id="SSF158832">
    <property type="entry name" value="Tex N-terminal region-like"/>
    <property type="match status" value="1"/>
</dbReference>
<dbReference type="Proteomes" id="UP000540412">
    <property type="component" value="Unassembled WGS sequence"/>
</dbReference>
<feature type="region of interest" description="Disordered" evidence="1">
    <location>
        <begin position="737"/>
        <end position="822"/>
    </location>
</feature>
<dbReference type="InterPro" id="IPR010994">
    <property type="entry name" value="RuvA_2-like"/>
</dbReference>
<dbReference type="InterPro" id="IPR012340">
    <property type="entry name" value="NA-bd_OB-fold"/>
</dbReference>
<dbReference type="PROSITE" id="PS50126">
    <property type="entry name" value="S1"/>
    <property type="match status" value="1"/>
</dbReference>
<dbReference type="GO" id="GO:0003735">
    <property type="term" value="F:structural constituent of ribosome"/>
    <property type="evidence" value="ECO:0007669"/>
    <property type="project" value="TreeGrafter"/>
</dbReference>
<dbReference type="Pfam" id="PF00575">
    <property type="entry name" value="S1"/>
    <property type="match status" value="1"/>
</dbReference>
<dbReference type="GO" id="GO:0003729">
    <property type="term" value="F:mRNA binding"/>
    <property type="evidence" value="ECO:0007669"/>
    <property type="project" value="UniProtKB-ARBA"/>
</dbReference>
<sequence>MTTAPESASAEPVSAAAGSVSADPPVVGTVRLGTVSRRIADELSVRDEQVRAAVELLDGGSTVPFIARYRKEVTGGLDDAQLRQLEERLHYLRELDERRGSILESIRGQGKLDAALEQQIMLAETKARLEDIYLPYKPKRRTKAQIAREAGHEPVADALLGDPTTDPAGYDAEQLDGARAILVERFAEDADLVGELRELMWNRGRVTSSVRAGKEEAGAKFADYFDFAEPFTTLPSHRILALLRGEKEEVLTLHLEPDAEEPTEGERSIYEGRIAVQFGIADQGRPADSWLLDTVRWAWRTKLQVSLGIDIRMRLRQSAEKDAVDIFAANLRDLLLAAPAGTRTTMGLDPGYRTGVKVAVVDGTGKVVATEVIYPHKPQGQTEKSLAVLGALVARFGVELIAIGNGTASRETDALAAELISRIPENKPTKIVVSEAGASVYSASAYATQELPDMDVSLRGAVSIARRLQDPLAELVKIDPKSIGVGQYQHDVSETLLARSLGAVVEDAVNAVGVDVNTASVPLLSRVSGVSGSVAESIVAHRDQNGPFRNRTALRDVPRLGPKAFEQCAGFLRIREGDDPLDNSAVHPEAYPVVRRILDDTGRGVLELIGNSAVLRSLQAAKFTDDTFGVPTVTDIIAELEKPGRDPRPEFKTAEFAAGVEKVADLKPGMVLEGVVTNVAAFGAFVDVGVHQDGLVHVSAMSHTFVRDPREVVKSGDVVKVKVLEVDVARQRIGLSLRLDDEPGKPEKGGQGQRGGQRPQGQSRGGQGGGGQGGGGRGGQGGGNQNRGNQGRGNQGRNQQRRNAPEPNGAMADALRRAGFGK</sequence>
<protein>
    <recommendedName>
        <fullName evidence="2">S1 motif domain-containing protein</fullName>
    </recommendedName>
</protein>
<name>A0A7W9P8Y1_9NOCA</name>
<reference evidence="3 4" key="1">
    <citation type="submission" date="2020-08" db="EMBL/GenBank/DDBJ databases">
        <title>Sequencing the genomes of 1000 actinobacteria strains.</title>
        <authorList>
            <person name="Klenk H.-P."/>
        </authorList>
    </citation>
    <scope>NUCLEOTIDE SEQUENCE [LARGE SCALE GENOMIC DNA]</scope>
    <source>
        <strain evidence="3 4">DSM 43582</strain>
    </source>
</reference>
<dbReference type="CDD" id="cd05685">
    <property type="entry name" value="S1_Tex"/>
    <property type="match status" value="1"/>
</dbReference>
<dbReference type="InterPro" id="IPR012337">
    <property type="entry name" value="RNaseH-like_sf"/>
</dbReference>
<dbReference type="RefSeq" id="WP_083905530.1">
    <property type="nucleotide sequence ID" value="NZ_JACHIT010000001.1"/>
</dbReference>
<evidence type="ECO:0000313" key="3">
    <source>
        <dbReference type="EMBL" id="MBB5911585.1"/>
    </source>
</evidence>
<dbReference type="EMBL" id="JACHIT010000001">
    <property type="protein sequence ID" value="MBB5911585.1"/>
    <property type="molecule type" value="Genomic_DNA"/>
</dbReference>
<accession>A0A7W9P8Y1</accession>
<feature type="compositionally biased region" description="Gly residues" evidence="1">
    <location>
        <begin position="763"/>
        <end position="794"/>
    </location>
</feature>
<dbReference type="Pfam" id="PF09371">
    <property type="entry name" value="Tex_N"/>
    <property type="match status" value="1"/>
</dbReference>
<dbReference type="AlphaFoldDB" id="A0A7W9P8Y1"/>
<dbReference type="Pfam" id="PF17674">
    <property type="entry name" value="HHH_9"/>
    <property type="match status" value="1"/>
</dbReference>
<dbReference type="GO" id="GO:0006412">
    <property type="term" value="P:translation"/>
    <property type="evidence" value="ECO:0007669"/>
    <property type="project" value="TreeGrafter"/>
</dbReference>
<dbReference type="GO" id="GO:0006139">
    <property type="term" value="P:nucleobase-containing compound metabolic process"/>
    <property type="evidence" value="ECO:0007669"/>
    <property type="project" value="InterPro"/>
</dbReference>
<dbReference type="Pfam" id="PF16921">
    <property type="entry name" value="Tex_YqgF"/>
    <property type="match status" value="1"/>
</dbReference>
<dbReference type="FunFam" id="3.30.420.140:FF:000001">
    <property type="entry name" value="RNA-binding transcriptional accessory protein"/>
    <property type="match status" value="1"/>
</dbReference>
<dbReference type="Gene3D" id="1.10.150.310">
    <property type="entry name" value="Tex RuvX-like domain-like"/>
    <property type="match status" value="1"/>
</dbReference>
<dbReference type="SMART" id="SM00732">
    <property type="entry name" value="YqgFc"/>
    <property type="match status" value="1"/>
</dbReference>
<dbReference type="Gene3D" id="1.10.10.650">
    <property type="entry name" value="RuvA domain 2-like"/>
    <property type="match status" value="1"/>
</dbReference>
<gene>
    <name evidence="3" type="ORF">BJY24_000452</name>
</gene>
<feature type="region of interest" description="Disordered" evidence="1">
    <location>
        <begin position="1"/>
        <end position="21"/>
    </location>
</feature>
<dbReference type="SUPFAM" id="SSF50249">
    <property type="entry name" value="Nucleic acid-binding proteins"/>
    <property type="match status" value="1"/>
</dbReference>
<organism evidence="3 4">
    <name type="scientific">Nocardia transvalensis</name>
    <dbReference type="NCBI Taxonomy" id="37333"/>
    <lineage>
        <taxon>Bacteria</taxon>
        <taxon>Bacillati</taxon>
        <taxon>Actinomycetota</taxon>
        <taxon>Actinomycetes</taxon>
        <taxon>Mycobacteriales</taxon>
        <taxon>Nocardiaceae</taxon>
        <taxon>Nocardia</taxon>
    </lineage>
</organism>
<dbReference type="Gene3D" id="2.40.50.140">
    <property type="entry name" value="Nucleic acid-binding proteins"/>
    <property type="match status" value="1"/>
</dbReference>
<dbReference type="InterPro" id="IPR044146">
    <property type="entry name" value="S1_Tex"/>
</dbReference>
<dbReference type="InterPro" id="IPR023323">
    <property type="entry name" value="Tex-like_dom_sf"/>
</dbReference>
<dbReference type="InterPro" id="IPR006641">
    <property type="entry name" value="YqgF/RNaseH-like_dom"/>
</dbReference>
<dbReference type="InterPro" id="IPR032639">
    <property type="entry name" value="Tex_YqgF"/>
</dbReference>
<proteinExistence type="predicted"/>
<dbReference type="InterPro" id="IPR018974">
    <property type="entry name" value="Tex-like_N"/>
</dbReference>
<dbReference type="InterPro" id="IPR037027">
    <property type="entry name" value="YqgF/RNaseH-like_dom_sf"/>
</dbReference>